<dbReference type="PANTHER" id="PTHR45339:SF1">
    <property type="entry name" value="HYBRID SIGNAL TRANSDUCTION HISTIDINE KINASE J"/>
    <property type="match status" value="1"/>
</dbReference>
<dbReference type="PRINTS" id="PR00344">
    <property type="entry name" value="BCTRLSENSOR"/>
</dbReference>
<feature type="region of interest" description="Disordered" evidence="3">
    <location>
        <begin position="9"/>
        <end position="28"/>
    </location>
</feature>
<dbReference type="InterPro" id="IPR003594">
    <property type="entry name" value="HATPase_dom"/>
</dbReference>
<keyword evidence="4" id="KW-0472">Membrane</keyword>
<name>A0A3B0S310_9ZZZZ</name>
<organism evidence="7">
    <name type="scientific">hydrothermal vent metagenome</name>
    <dbReference type="NCBI Taxonomy" id="652676"/>
    <lineage>
        <taxon>unclassified sequences</taxon>
        <taxon>metagenomes</taxon>
        <taxon>ecological metagenomes</taxon>
    </lineage>
</organism>
<dbReference type="CDD" id="cd16922">
    <property type="entry name" value="HATPase_EvgS-ArcB-TorS-like"/>
    <property type="match status" value="1"/>
</dbReference>
<dbReference type="InterPro" id="IPR005467">
    <property type="entry name" value="His_kinase_dom"/>
</dbReference>
<dbReference type="InterPro" id="IPR011006">
    <property type="entry name" value="CheY-like_superfamily"/>
</dbReference>
<evidence type="ECO:0008006" key="8">
    <source>
        <dbReference type="Google" id="ProtNLM"/>
    </source>
</evidence>
<dbReference type="CDD" id="cd00082">
    <property type="entry name" value="HisKA"/>
    <property type="match status" value="1"/>
</dbReference>
<feature type="domain" description="Histidine kinase" evidence="5">
    <location>
        <begin position="202"/>
        <end position="422"/>
    </location>
</feature>
<evidence type="ECO:0000256" key="4">
    <source>
        <dbReference type="SAM" id="Phobius"/>
    </source>
</evidence>
<feature type="transmembrane region" description="Helical" evidence="4">
    <location>
        <begin position="101"/>
        <end position="122"/>
    </location>
</feature>
<feature type="transmembrane region" description="Helical" evidence="4">
    <location>
        <begin position="160"/>
        <end position="179"/>
    </location>
</feature>
<dbReference type="SMART" id="SM00387">
    <property type="entry name" value="HATPase_c"/>
    <property type="match status" value="1"/>
</dbReference>
<dbReference type="Gene3D" id="3.40.50.2300">
    <property type="match status" value="1"/>
</dbReference>
<evidence type="ECO:0000256" key="2">
    <source>
        <dbReference type="ARBA" id="ARBA00023012"/>
    </source>
</evidence>
<dbReference type="SMART" id="SM00388">
    <property type="entry name" value="HisKA"/>
    <property type="match status" value="1"/>
</dbReference>
<dbReference type="SUPFAM" id="SSF47384">
    <property type="entry name" value="Homodimeric domain of signal transducing histidine kinase"/>
    <property type="match status" value="1"/>
</dbReference>
<feature type="non-terminal residue" evidence="7">
    <location>
        <position position="618"/>
    </location>
</feature>
<keyword evidence="1" id="KW-0597">Phosphoprotein</keyword>
<keyword evidence="2" id="KW-0902">Two-component regulatory system</keyword>
<dbReference type="InterPro" id="IPR036890">
    <property type="entry name" value="HATPase_C_sf"/>
</dbReference>
<evidence type="ECO:0000256" key="1">
    <source>
        <dbReference type="ARBA" id="ARBA00022553"/>
    </source>
</evidence>
<dbReference type="InterPro" id="IPR036097">
    <property type="entry name" value="HisK_dim/P_sf"/>
</dbReference>
<dbReference type="SUPFAM" id="SSF52172">
    <property type="entry name" value="CheY-like"/>
    <property type="match status" value="1"/>
</dbReference>
<evidence type="ECO:0000259" key="6">
    <source>
        <dbReference type="PROSITE" id="PS50110"/>
    </source>
</evidence>
<dbReference type="SUPFAM" id="SSF55874">
    <property type="entry name" value="ATPase domain of HSP90 chaperone/DNA topoisomerase II/histidine kinase"/>
    <property type="match status" value="1"/>
</dbReference>
<dbReference type="Pfam" id="PF02518">
    <property type="entry name" value="HATPase_c"/>
    <property type="match status" value="1"/>
</dbReference>
<feature type="transmembrane region" description="Helical" evidence="4">
    <location>
        <begin position="61"/>
        <end position="80"/>
    </location>
</feature>
<keyword evidence="4" id="KW-0812">Transmembrane</keyword>
<evidence type="ECO:0000256" key="3">
    <source>
        <dbReference type="SAM" id="MobiDB-lite"/>
    </source>
</evidence>
<dbReference type="GO" id="GO:0000155">
    <property type="term" value="F:phosphorelay sensor kinase activity"/>
    <property type="evidence" value="ECO:0007669"/>
    <property type="project" value="InterPro"/>
</dbReference>
<dbReference type="InterPro" id="IPR001789">
    <property type="entry name" value="Sig_transdc_resp-reg_receiver"/>
</dbReference>
<dbReference type="PROSITE" id="PS50109">
    <property type="entry name" value="HIS_KIN"/>
    <property type="match status" value="1"/>
</dbReference>
<keyword evidence="4" id="KW-1133">Transmembrane helix</keyword>
<gene>
    <name evidence="7" type="ORF">MNBD_ALPHA04-1983</name>
</gene>
<dbReference type="InterPro" id="IPR004358">
    <property type="entry name" value="Sig_transdc_His_kin-like_C"/>
</dbReference>
<proteinExistence type="predicted"/>
<reference evidence="7" key="1">
    <citation type="submission" date="2018-06" db="EMBL/GenBank/DDBJ databases">
        <authorList>
            <person name="Zhirakovskaya E."/>
        </authorList>
    </citation>
    <scope>NUCLEOTIDE SEQUENCE</scope>
</reference>
<dbReference type="EMBL" id="UOEF01000086">
    <property type="protein sequence ID" value="VAV89845.1"/>
    <property type="molecule type" value="Genomic_DNA"/>
</dbReference>
<feature type="transmembrane region" description="Helical" evidence="4">
    <location>
        <begin position="36"/>
        <end position="55"/>
    </location>
</feature>
<sequence>MQKLKRQFFGTERKPKHHHHQHRVGEDPQDREHEIILNRIILLPISWVLCVLLGASENIILGFQLYLIGSLCIAIAYRFNPRPSNLRKFAGLCVEFSSGTFIFYVGGADIAAVYPVYIWVILGFGFRFGIKWLILSALMATASFAWIITNVEFWIQNRSLSIGLLVGLVAVPAYCSTLITKLSKAKEQAEAANKAKSLFLASISHELRTPLNAIIGYGTYLQDMKLPEKQHQMVTTSVSAGRHLLHLITQLLSFAQSDSREELPVPTEFRVTDIIAEVRDILQITATEKGLGIHLQAEAMSDQMVSGQVDYIKNILINLTSNAIKFTDQGYVLLKCGITVDNGITNLWCSVTDTGPGIAEDAQQKIFNVFQQADDSILDKFGGTGLGLAICRQLAAQLGGDVVVESELGDGSTFTFSCPIDLATNENGEITEDKLRILSLGYDKEEPDLGKKNNQEVDVEHFRCRETDNLDIILHQLDLRSFDIALLDYRIAALHDEYSEIWSHFHDARLPPVLLSATNSTDLEEIRLRAAFASVLPTTPDFDTIRSVVRIGCSFHKNGSQSSDDKPGDRQISPRRILVADDNRTNQMVLDTILSNAGHQVVTVSDGDLALEKLESET</sequence>
<evidence type="ECO:0000313" key="7">
    <source>
        <dbReference type="EMBL" id="VAV89845.1"/>
    </source>
</evidence>
<dbReference type="PANTHER" id="PTHR45339">
    <property type="entry name" value="HYBRID SIGNAL TRANSDUCTION HISTIDINE KINASE J"/>
    <property type="match status" value="1"/>
</dbReference>
<dbReference type="AlphaFoldDB" id="A0A3B0S310"/>
<dbReference type="PROSITE" id="PS50110">
    <property type="entry name" value="RESPONSE_REGULATORY"/>
    <property type="match status" value="1"/>
</dbReference>
<dbReference type="Gene3D" id="3.30.565.10">
    <property type="entry name" value="Histidine kinase-like ATPase, C-terminal domain"/>
    <property type="match status" value="1"/>
</dbReference>
<dbReference type="Pfam" id="PF00512">
    <property type="entry name" value="HisKA"/>
    <property type="match status" value="1"/>
</dbReference>
<evidence type="ECO:0000259" key="5">
    <source>
        <dbReference type="PROSITE" id="PS50109"/>
    </source>
</evidence>
<accession>A0A3B0S310</accession>
<dbReference type="InterPro" id="IPR003661">
    <property type="entry name" value="HisK_dim/P_dom"/>
</dbReference>
<dbReference type="Gene3D" id="1.10.287.130">
    <property type="match status" value="1"/>
</dbReference>
<dbReference type="FunFam" id="3.30.565.10:FF:000010">
    <property type="entry name" value="Sensor histidine kinase RcsC"/>
    <property type="match status" value="1"/>
</dbReference>
<feature type="domain" description="Response regulatory" evidence="6">
    <location>
        <begin position="576"/>
        <end position="618"/>
    </location>
</feature>
<feature type="transmembrane region" description="Helical" evidence="4">
    <location>
        <begin position="128"/>
        <end position="148"/>
    </location>
</feature>
<protein>
    <recommendedName>
        <fullName evidence="8">Histidine kinase</fullName>
    </recommendedName>
</protein>